<dbReference type="Gene3D" id="3.20.20.370">
    <property type="entry name" value="Glycoside hydrolase/deacetylase"/>
    <property type="match status" value="1"/>
</dbReference>
<dbReference type="CDD" id="cd10936">
    <property type="entry name" value="CE4_DAC2"/>
    <property type="match status" value="1"/>
</dbReference>
<dbReference type="InterPro" id="IPR011330">
    <property type="entry name" value="Glyco_hydro/deAcase_b/a-brl"/>
</dbReference>
<comment type="caution">
    <text evidence="1">The sequence shown here is derived from an EMBL/GenBank/DDBJ whole genome shotgun (WGS) entry which is preliminary data.</text>
</comment>
<name>A0ABS6K218_9BACI</name>
<proteinExistence type="predicted"/>
<keyword evidence="2" id="KW-1185">Reference proteome</keyword>
<dbReference type="PANTHER" id="PTHR30105:SF2">
    <property type="entry name" value="DIVERGENT POLYSACCHARIDE DEACETYLASE SUPERFAMILY"/>
    <property type="match status" value="1"/>
</dbReference>
<dbReference type="Pfam" id="PF04748">
    <property type="entry name" value="Polysacc_deac_2"/>
    <property type="match status" value="1"/>
</dbReference>
<sequence>MMTAQNVLVNAEAEEILDNNGKVAIIIDDFGGKTGGVRQFFESDIPITLAIMPFLESSTEQAELAYEQGLEVMIHLPLEPKRGKKSWLGPLPITSDLDTEEVKKRVEKAIENVPHAKGINNHMGSKIVEDERIMRAILEVAKEHDFYIIDSGTSGKSVIPELATELNVPYAVRDSFLDDSFSSREHVYKQMLMLCNMAENYGEAIAIGHVGIKGKNTFNGINDALPYLEKKNISIVPVSHLLETEIEKKPDTFWQE</sequence>
<protein>
    <submittedName>
        <fullName evidence="1">Divergent polysaccharide deacetylase family protein</fullName>
    </submittedName>
</protein>
<dbReference type="InterPro" id="IPR006837">
    <property type="entry name" value="Divergent_DAC"/>
</dbReference>
<gene>
    <name evidence="1" type="ORF">KS407_21810</name>
</gene>
<dbReference type="PANTHER" id="PTHR30105">
    <property type="entry name" value="UNCHARACTERIZED YIBQ-RELATED"/>
    <property type="match status" value="1"/>
</dbReference>
<evidence type="ECO:0000313" key="2">
    <source>
        <dbReference type="Proteomes" id="UP000790580"/>
    </source>
</evidence>
<dbReference type="Proteomes" id="UP000790580">
    <property type="component" value="Unassembled WGS sequence"/>
</dbReference>
<dbReference type="EMBL" id="JAHQCR010000088">
    <property type="protein sequence ID" value="MBU9724064.1"/>
    <property type="molecule type" value="Genomic_DNA"/>
</dbReference>
<accession>A0ABS6K218</accession>
<organism evidence="1 2">
    <name type="scientific">Evansella alkalicola</name>
    <dbReference type="NCBI Taxonomy" id="745819"/>
    <lineage>
        <taxon>Bacteria</taxon>
        <taxon>Bacillati</taxon>
        <taxon>Bacillota</taxon>
        <taxon>Bacilli</taxon>
        <taxon>Bacillales</taxon>
        <taxon>Bacillaceae</taxon>
        <taxon>Evansella</taxon>
    </lineage>
</organism>
<reference evidence="1 2" key="1">
    <citation type="submission" date="2021-06" db="EMBL/GenBank/DDBJ databases">
        <title>Bacillus sp. RD4P76, an endophyte from a halophyte.</title>
        <authorList>
            <person name="Sun J.-Q."/>
        </authorList>
    </citation>
    <scope>NUCLEOTIDE SEQUENCE [LARGE SCALE GENOMIC DNA]</scope>
    <source>
        <strain evidence="1 2">JCM 17098</strain>
    </source>
</reference>
<dbReference type="SUPFAM" id="SSF88713">
    <property type="entry name" value="Glycoside hydrolase/deacetylase"/>
    <property type="match status" value="1"/>
</dbReference>
<evidence type="ECO:0000313" key="1">
    <source>
        <dbReference type="EMBL" id="MBU9724064.1"/>
    </source>
</evidence>